<feature type="compositionally biased region" description="Basic residues" evidence="1">
    <location>
        <begin position="367"/>
        <end position="377"/>
    </location>
</feature>
<dbReference type="SUPFAM" id="SSF160991">
    <property type="entry name" value="CV3147-like"/>
    <property type="match status" value="1"/>
</dbReference>
<accession>A0ABV3H1K8</accession>
<evidence type="ECO:0000256" key="1">
    <source>
        <dbReference type="SAM" id="MobiDB-lite"/>
    </source>
</evidence>
<dbReference type="Pfam" id="PF20906">
    <property type="entry name" value="S-Me-THD_C"/>
    <property type="match status" value="1"/>
</dbReference>
<keyword evidence="5" id="KW-1185">Reference proteome</keyword>
<feature type="domain" description="S-Me-THD-like C-terminal" evidence="3">
    <location>
        <begin position="167"/>
        <end position="360"/>
    </location>
</feature>
<dbReference type="InterPro" id="IPR048350">
    <property type="entry name" value="S-Me-THD-like_C"/>
</dbReference>
<reference evidence="4 5" key="1">
    <citation type="submission" date="2024-06" db="EMBL/GenBank/DDBJ databases">
        <title>The Natural Products Discovery Center: Release of the First 8490 Sequenced Strains for Exploring Actinobacteria Biosynthetic Diversity.</title>
        <authorList>
            <person name="Kalkreuter E."/>
            <person name="Kautsar S.A."/>
            <person name="Yang D."/>
            <person name="Bader C.D."/>
            <person name="Teijaro C.N."/>
            <person name="Fluegel L."/>
            <person name="Davis C.M."/>
            <person name="Simpson J.R."/>
            <person name="Lauterbach L."/>
            <person name="Steele A.D."/>
            <person name="Gui C."/>
            <person name="Meng S."/>
            <person name="Li G."/>
            <person name="Viehrig K."/>
            <person name="Ye F."/>
            <person name="Su P."/>
            <person name="Kiefer A.F."/>
            <person name="Nichols A."/>
            <person name="Cepeda A.J."/>
            <person name="Yan W."/>
            <person name="Fan B."/>
            <person name="Jiang Y."/>
            <person name="Adhikari A."/>
            <person name="Zheng C.-J."/>
            <person name="Schuster L."/>
            <person name="Cowan T.M."/>
            <person name="Smanski M.J."/>
            <person name="Chevrette M.G."/>
            <person name="De Carvalho L.P.S."/>
            <person name="Shen B."/>
        </authorList>
    </citation>
    <scope>NUCLEOTIDE SEQUENCE [LARGE SCALE GENOMIC DNA]</scope>
    <source>
        <strain evidence="4 5">NPDC049574</strain>
    </source>
</reference>
<evidence type="ECO:0000259" key="2">
    <source>
        <dbReference type="Pfam" id="PF06032"/>
    </source>
</evidence>
<evidence type="ECO:0000259" key="3">
    <source>
        <dbReference type="Pfam" id="PF20906"/>
    </source>
</evidence>
<evidence type="ECO:0000313" key="5">
    <source>
        <dbReference type="Proteomes" id="UP001552427"/>
    </source>
</evidence>
<organism evidence="4 5">
    <name type="scientific">Nonomuraea bangladeshensis</name>
    <dbReference type="NCBI Taxonomy" id="404385"/>
    <lineage>
        <taxon>Bacteria</taxon>
        <taxon>Bacillati</taxon>
        <taxon>Actinomycetota</taxon>
        <taxon>Actinomycetes</taxon>
        <taxon>Streptosporangiales</taxon>
        <taxon>Streptosporangiaceae</taxon>
        <taxon>Nonomuraea</taxon>
    </lineage>
</organism>
<dbReference type="InterPro" id="IPR024071">
    <property type="entry name" value="S-Me-THD_C_sf"/>
</dbReference>
<dbReference type="RefSeq" id="WP_364447961.1">
    <property type="nucleotide sequence ID" value="NZ_JBFARM010000003.1"/>
</dbReference>
<feature type="region of interest" description="Disordered" evidence="1">
    <location>
        <begin position="357"/>
        <end position="377"/>
    </location>
</feature>
<dbReference type="Proteomes" id="UP001552427">
    <property type="component" value="Unassembled WGS sequence"/>
</dbReference>
<evidence type="ECO:0000313" key="4">
    <source>
        <dbReference type="EMBL" id="MEV4286199.1"/>
    </source>
</evidence>
<sequence>MGDDLTLEDVRDLAEGAALLGTGGGGDPYIGRMLVERQLRAGRRIHVIGVDELPDDALVLPSAMMGAPTVFVEKLPSGDGNLAALRALERHLGRSAAATMPIECGGLNSMMPLLLAAQADLPVVDADGMGRAFPELQMETFAVYGVPGSPMSIASDHGDVGIVEAVDNRRMEHLARALTIQMGGAAYICDYPMDAATVRRTAIPGTLTLARRLGATLRRARQEHADPFAALSATLADTIYTHSRVLFAGKVIDVDRRTVDGFARGRVTLADAADDGDTLEIVFQNEHLVARRGGRVLAIVPDLICTLNSETGTPVTTEALSYGQRLTVFAISTPPIMRTPEALEVFGPAAFGLHEPYTPVEDLNQPARRRPRQGQMA</sequence>
<dbReference type="Pfam" id="PF06032">
    <property type="entry name" value="S-Me-THD_N"/>
    <property type="match status" value="1"/>
</dbReference>
<gene>
    <name evidence="4" type="ORF">AB0K40_11915</name>
</gene>
<dbReference type="Gene3D" id="3.40.1610.10">
    <property type="entry name" value="CV3147-like domain"/>
    <property type="match status" value="1"/>
</dbReference>
<protein>
    <submittedName>
        <fullName evidence="4">DUF917 domain-containing protein</fullName>
    </submittedName>
</protein>
<dbReference type="EMBL" id="JBFARM010000003">
    <property type="protein sequence ID" value="MEV4286199.1"/>
    <property type="molecule type" value="Genomic_DNA"/>
</dbReference>
<proteinExistence type="predicted"/>
<name>A0ABV3H1K8_9ACTN</name>
<dbReference type="InterPro" id="IPR010318">
    <property type="entry name" value="S-Me-THD_N"/>
</dbReference>
<dbReference type="InterPro" id="IPR027479">
    <property type="entry name" value="S-Me-THD_N_sf"/>
</dbReference>
<dbReference type="Gene3D" id="2.40.390.10">
    <property type="entry name" value="CV3147-like"/>
    <property type="match status" value="1"/>
</dbReference>
<feature type="domain" description="S-Me-THD N-terminal" evidence="2">
    <location>
        <begin position="8"/>
        <end position="164"/>
    </location>
</feature>
<comment type="caution">
    <text evidence="4">The sequence shown here is derived from an EMBL/GenBank/DDBJ whole genome shotgun (WGS) entry which is preliminary data.</text>
</comment>